<dbReference type="Gene3D" id="3.40.50.150">
    <property type="entry name" value="Vaccinia Virus protein VP39"/>
    <property type="match status" value="1"/>
</dbReference>
<evidence type="ECO:0000313" key="2">
    <source>
        <dbReference type="Proteomes" id="UP000738349"/>
    </source>
</evidence>
<dbReference type="InterPro" id="IPR029063">
    <property type="entry name" value="SAM-dependent_MTases_sf"/>
</dbReference>
<keyword evidence="2" id="KW-1185">Reference proteome</keyword>
<gene>
    <name evidence="1" type="ORF">EDB81DRAFT_794680</name>
</gene>
<protein>
    <submittedName>
        <fullName evidence="1">S-adenosyl-L-methionine-dependent methyltransferase</fullName>
    </submittedName>
</protein>
<accession>A0A9P9EX83</accession>
<comment type="caution">
    <text evidence="1">The sequence shown here is derived from an EMBL/GenBank/DDBJ whole genome shotgun (WGS) entry which is preliminary data.</text>
</comment>
<keyword evidence="1" id="KW-0808">Transferase</keyword>
<reference evidence="1" key="1">
    <citation type="journal article" date="2021" name="Nat. Commun.">
        <title>Genetic determinants of endophytism in the Arabidopsis root mycobiome.</title>
        <authorList>
            <person name="Mesny F."/>
            <person name="Miyauchi S."/>
            <person name="Thiergart T."/>
            <person name="Pickel B."/>
            <person name="Atanasova L."/>
            <person name="Karlsson M."/>
            <person name="Huettel B."/>
            <person name="Barry K.W."/>
            <person name="Haridas S."/>
            <person name="Chen C."/>
            <person name="Bauer D."/>
            <person name="Andreopoulos W."/>
            <person name="Pangilinan J."/>
            <person name="LaButti K."/>
            <person name="Riley R."/>
            <person name="Lipzen A."/>
            <person name="Clum A."/>
            <person name="Drula E."/>
            <person name="Henrissat B."/>
            <person name="Kohler A."/>
            <person name="Grigoriev I.V."/>
            <person name="Martin F.M."/>
            <person name="Hacquard S."/>
        </authorList>
    </citation>
    <scope>NUCLEOTIDE SEQUENCE</scope>
    <source>
        <strain evidence="1">MPI-CAGE-AT-0147</strain>
    </source>
</reference>
<dbReference type="SUPFAM" id="SSF53335">
    <property type="entry name" value="S-adenosyl-L-methionine-dependent methyltransferases"/>
    <property type="match status" value="1"/>
</dbReference>
<dbReference type="Proteomes" id="UP000738349">
    <property type="component" value="Unassembled WGS sequence"/>
</dbReference>
<dbReference type="OrthoDB" id="8300214at2759"/>
<dbReference type="GO" id="GO:0032259">
    <property type="term" value="P:methylation"/>
    <property type="evidence" value="ECO:0007669"/>
    <property type="project" value="UniProtKB-KW"/>
</dbReference>
<evidence type="ECO:0000313" key="1">
    <source>
        <dbReference type="EMBL" id="KAH7146210.1"/>
    </source>
</evidence>
<dbReference type="GO" id="GO:0008168">
    <property type="term" value="F:methyltransferase activity"/>
    <property type="evidence" value="ECO:0007669"/>
    <property type="project" value="UniProtKB-KW"/>
</dbReference>
<dbReference type="EMBL" id="JAGMUV010000008">
    <property type="protein sequence ID" value="KAH7146210.1"/>
    <property type="molecule type" value="Genomic_DNA"/>
</dbReference>
<organism evidence="1 2">
    <name type="scientific">Dactylonectria macrodidyma</name>
    <dbReference type="NCBI Taxonomy" id="307937"/>
    <lineage>
        <taxon>Eukaryota</taxon>
        <taxon>Fungi</taxon>
        <taxon>Dikarya</taxon>
        <taxon>Ascomycota</taxon>
        <taxon>Pezizomycotina</taxon>
        <taxon>Sordariomycetes</taxon>
        <taxon>Hypocreomycetidae</taxon>
        <taxon>Hypocreales</taxon>
        <taxon>Nectriaceae</taxon>
        <taxon>Dactylonectria</taxon>
    </lineage>
</organism>
<proteinExistence type="predicted"/>
<name>A0A9P9EX83_9HYPO</name>
<keyword evidence="1" id="KW-0489">Methyltransferase</keyword>
<sequence>MSQTEHRNRLISGWAVIKPGSHILELGCGQGECTSVLAKAVGSSGTIDAVDPAPLDYGAPTTLGEAQAELSNSPIGNRITWHQASPEQFLDQTSKKGKTWDAVILSHCIWYFKSPDTLEAILRALRNRTDAICIAEYALHATHPAACAHVLAALARAGLESYKAESDENIQNILTPTGIKDTCTSAGWRLEYETVLIPEPELQDGFWETNTVASASFLEEIDSHVQDKRANAYLRAARDAVLSSVETNGSIKDTRTMDVWSAVFSPAAN</sequence>
<dbReference type="Pfam" id="PF13489">
    <property type="entry name" value="Methyltransf_23"/>
    <property type="match status" value="1"/>
</dbReference>
<dbReference type="CDD" id="cd02440">
    <property type="entry name" value="AdoMet_MTases"/>
    <property type="match status" value="1"/>
</dbReference>
<dbReference type="AlphaFoldDB" id="A0A9P9EX83"/>